<dbReference type="NCBIfam" id="NF009895">
    <property type="entry name" value="PRK13352.1"/>
    <property type="match status" value="1"/>
</dbReference>
<dbReference type="FunFam" id="3.20.20.540:FF:000001">
    <property type="entry name" value="Phosphomethylpyrimidine synthase"/>
    <property type="match status" value="1"/>
</dbReference>
<keyword evidence="8" id="KW-0456">Lyase</keyword>
<protein>
    <recommendedName>
        <fullName evidence="9">Phosphomethylpyrimidine synthase</fullName>
        <ecNumber evidence="9">4.1.99.17</ecNumber>
    </recommendedName>
</protein>
<evidence type="ECO:0000313" key="11">
    <source>
        <dbReference type="Proteomes" id="UP000030700"/>
    </source>
</evidence>
<sequence>MSTLLDEVWQGKTPQCLASIADDEGNTGDELRANLLSGSVVIPRNPNHLALQPIAIGAGCRVKINANIGASPLSCRFEDELAKLRAAIECGADAVMDLSIAGDVRRFRTRVLAESSIPVGTVPLYEAMLGVSRPEELTITHFLSVMEAQAREGVDFMTIHAGFQQRHLPLLKSRVMGVVSRGGSILAQWMRQHNQENFLYEHFDDILAIASAYDVTLSLGDGLRPGCSADANDAAQFGELDTLGELVRRCRAARVQVMVEGPGHVPLDLIEENVRRQKSICDNAPFYVLGPLVIDYAAGYDHIAGAIGGALAAWHGADFLCYLTPAEHLRLPSLDDVREGVIASKIAAAAADLARKRPAAIRRNREMSQARRDFDWERQQQLAIDPMKFCRYLEKAEQAEEDRDIPCTMCGDWCAMKREA</sequence>
<dbReference type="PANTHER" id="PTHR30557">
    <property type="entry name" value="THIAMINE BIOSYNTHESIS PROTEIN THIC"/>
    <property type="match status" value="1"/>
</dbReference>
<evidence type="ECO:0000256" key="1">
    <source>
        <dbReference type="ARBA" id="ARBA00001966"/>
    </source>
</evidence>
<dbReference type="Pfam" id="PF01964">
    <property type="entry name" value="ThiC_Rad_SAM"/>
    <property type="match status" value="1"/>
</dbReference>
<proteinExistence type="predicted"/>
<evidence type="ECO:0000256" key="5">
    <source>
        <dbReference type="ARBA" id="ARBA00022833"/>
    </source>
</evidence>
<name>A0A081BPC1_9BACT</name>
<dbReference type="AlphaFoldDB" id="A0A081BPC1"/>
<evidence type="ECO:0000256" key="3">
    <source>
        <dbReference type="ARBA" id="ARBA00022691"/>
    </source>
</evidence>
<dbReference type="Gene3D" id="3.20.20.540">
    <property type="entry name" value="Radical SAM ThiC family, central domain"/>
    <property type="match status" value="1"/>
</dbReference>
<dbReference type="PANTHER" id="PTHR30557:SF1">
    <property type="entry name" value="PHOSPHOMETHYLPYRIMIDINE SYNTHASE, CHLOROPLASTIC"/>
    <property type="match status" value="1"/>
</dbReference>
<keyword evidence="3" id="KW-0949">S-adenosyl-L-methionine</keyword>
<dbReference type="EC" id="4.1.99.17" evidence="9"/>
<reference evidence="10 11" key="1">
    <citation type="journal article" date="2015" name="PeerJ">
        <title>First genomic representation of candidate bacterial phylum KSB3 points to enhanced environmental sensing as a trigger of wastewater bulking.</title>
        <authorList>
            <person name="Sekiguchi Y."/>
            <person name="Ohashi A."/>
            <person name="Parks D.H."/>
            <person name="Yamauchi T."/>
            <person name="Tyson G.W."/>
            <person name="Hugenholtz P."/>
        </authorList>
    </citation>
    <scope>NUCLEOTIDE SEQUENCE [LARGE SCALE GENOMIC DNA]</scope>
</reference>
<keyword evidence="5" id="KW-0862">Zinc</keyword>
<dbReference type="Gene3D" id="6.10.250.620">
    <property type="match status" value="1"/>
</dbReference>
<dbReference type="GO" id="GO:0051539">
    <property type="term" value="F:4 iron, 4 sulfur cluster binding"/>
    <property type="evidence" value="ECO:0007669"/>
    <property type="project" value="UniProtKB-KW"/>
</dbReference>
<dbReference type="GO" id="GO:0009228">
    <property type="term" value="P:thiamine biosynthetic process"/>
    <property type="evidence" value="ECO:0007669"/>
    <property type="project" value="UniProtKB-UniRule"/>
</dbReference>
<gene>
    <name evidence="10" type="ORF">U14_03488</name>
</gene>
<dbReference type="NCBIfam" id="TIGR00190">
    <property type="entry name" value="thiC"/>
    <property type="match status" value="1"/>
</dbReference>
<dbReference type="Proteomes" id="UP000030700">
    <property type="component" value="Unassembled WGS sequence"/>
</dbReference>
<keyword evidence="4" id="KW-0479">Metal-binding</keyword>
<keyword evidence="2" id="KW-0004">4Fe-4S</keyword>
<keyword evidence="11" id="KW-1185">Reference proteome</keyword>
<organism evidence="10 11">
    <name type="scientific">Candidatus Moduliflexus flocculans</name>
    <dbReference type="NCBI Taxonomy" id="1499966"/>
    <lineage>
        <taxon>Bacteria</taxon>
        <taxon>Candidatus Moduliflexota</taxon>
        <taxon>Candidatus Moduliflexia</taxon>
        <taxon>Candidatus Moduliflexales</taxon>
        <taxon>Candidatus Moduliflexaceae</taxon>
    </lineage>
</organism>
<evidence type="ECO:0000256" key="7">
    <source>
        <dbReference type="ARBA" id="ARBA00023014"/>
    </source>
</evidence>
<evidence type="ECO:0000256" key="4">
    <source>
        <dbReference type="ARBA" id="ARBA00022723"/>
    </source>
</evidence>
<keyword evidence="6" id="KW-0408">Iron</keyword>
<accession>A0A081BPC1</accession>
<dbReference type="SFLD" id="SFLDG01114">
    <property type="entry name" value="phosphomethylpyrimidine_syntha"/>
    <property type="match status" value="1"/>
</dbReference>
<dbReference type="GO" id="GO:0046872">
    <property type="term" value="F:metal ion binding"/>
    <property type="evidence" value="ECO:0007669"/>
    <property type="project" value="UniProtKB-KW"/>
</dbReference>
<dbReference type="GO" id="GO:0005829">
    <property type="term" value="C:cytosol"/>
    <property type="evidence" value="ECO:0007669"/>
    <property type="project" value="TreeGrafter"/>
</dbReference>
<dbReference type="InterPro" id="IPR002817">
    <property type="entry name" value="ThiC/BzaA/B"/>
</dbReference>
<evidence type="ECO:0000256" key="6">
    <source>
        <dbReference type="ARBA" id="ARBA00023004"/>
    </source>
</evidence>
<keyword evidence="7" id="KW-0411">Iron-sulfur</keyword>
<evidence type="ECO:0000256" key="2">
    <source>
        <dbReference type="ARBA" id="ARBA00022485"/>
    </source>
</evidence>
<dbReference type="HOGENOM" id="CLU_013181_2_2_0"/>
<dbReference type="GO" id="GO:0070284">
    <property type="term" value="F:phosphomethylpyrimidine synthase activity"/>
    <property type="evidence" value="ECO:0007669"/>
    <property type="project" value="UniProtKB-EC"/>
</dbReference>
<dbReference type="InterPro" id="IPR038521">
    <property type="entry name" value="ThiC/Bza_core_dom"/>
</dbReference>
<comment type="cofactor">
    <cofactor evidence="1">
        <name>[4Fe-4S] cluster</name>
        <dbReference type="ChEBI" id="CHEBI:49883"/>
    </cofactor>
</comment>
<dbReference type="SFLD" id="SFLDS00113">
    <property type="entry name" value="Radical_SAM_Phosphomethylpyrim"/>
    <property type="match status" value="1"/>
</dbReference>
<evidence type="ECO:0000256" key="9">
    <source>
        <dbReference type="NCBIfam" id="TIGR00190"/>
    </source>
</evidence>
<evidence type="ECO:0000313" key="10">
    <source>
        <dbReference type="EMBL" id="GAK52237.1"/>
    </source>
</evidence>
<dbReference type="STRING" id="1499966.U14_03488"/>
<evidence type="ECO:0000256" key="8">
    <source>
        <dbReference type="ARBA" id="ARBA00023239"/>
    </source>
</evidence>
<dbReference type="SFLD" id="SFLDF00407">
    <property type="entry name" value="phosphomethylpyrimidine_syntha"/>
    <property type="match status" value="1"/>
</dbReference>
<dbReference type="EMBL" id="DF820458">
    <property type="protein sequence ID" value="GAK52237.1"/>
    <property type="molecule type" value="Genomic_DNA"/>
</dbReference>